<keyword evidence="10" id="KW-0732">Signal</keyword>
<feature type="signal peptide" evidence="10">
    <location>
        <begin position="1"/>
        <end position="27"/>
    </location>
</feature>
<feature type="chain" id="PRO_5046460838" evidence="10">
    <location>
        <begin position="28"/>
        <end position="981"/>
    </location>
</feature>
<evidence type="ECO:0000256" key="9">
    <source>
        <dbReference type="RuleBase" id="RU003357"/>
    </source>
</evidence>
<evidence type="ECO:0000256" key="4">
    <source>
        <dbReference type="ARBA" id="ARBA00022692"/>
    </source>
</evidence>
<sequence>MMGHKLSKISLAILSATTLGMTSSALAQESQSGKVQNDVEVIEVAGIRGSLTSALAEERNAPNLVEVIQAEDIGKLPDQNLAEVLENITGIQITRSAGVGTGVQIRGTDANRTEINGVSTVGSGAGRSGIDFEDVSASIIAGVEVTKAPQAKTIEGSVGGTINLRTIRPLGLSETLAAFRVQGEDSSLSTDGVKPRLSGTFGDNWENDHGKFGVVISGSYAEQDVTAFRPRADRDNLVRSDSGLASAQSFHYLPIQFLIQDYDNFEYETKNFAGSFEWAPNSRSKFWFDAIINDQDRREESSRVQASGVSDLIGVSVPTEFETIDFGSLDGIDLGSIQAALKGIIPVQSDGSDGNLRLSSDTSSRATKSKIFRLGGEYLGDNFKISAELSSSSSDSATPRIDTTLNFVNPNAVIGSANDNGTPFEYDLSGGALAFGIAFGAANAPAPADLLDPANYRLQAVAVANNTNENTEDAARIDLSYDLNMSIFTTLDAGYRYNKTSSVSNVVGSNVSLSSMADSPSGDMFANILTTGPANFNAADGRALYIKDFLLVDPELVGSDPDRVFTALADAITAHGGSKPLNTPTSSVAGFYDISESTNALYAQANFEAGMFRGNLGVRYIKTDLDSTGNRSVNGDVVAETTSSDYSFVLPRINLAADVTDDLVLRAAFGKDIRRPNFSDLSSSYTFSTSPNPPVAGGNPYLKPEVVTSFDISADWYFAEAAVVSIGYFHKTRKDVHVGQQDDPYSEPVTGYRDIVGPVCEQGGIWNPIALINVFGPVSSDVGVCVPFSSIINDTKDTTQKGIEMAFQYDLSAFEDELGWASGFGVVANYTIQEFSGGEAVNTSASRPSQVFAASTGGTGSLEVTAVQGLLNLSENAYNFTLYYEKYGLSARMRYTWREGFRSNDFGSTSSYPWGFPVVQEDRGQLNASISYDVSDQLNIGIEAVNLTESDVRQSCVNEGALLCFQGLTDRRITFGASYRF</sequence>
<evidence type="ECO:0000256" key="7">
    <source>
        <dbReference type="ARBA" id="ARBA00023237"/>
    </source>
</evidence>
<feature type="domain" description="TonB-dependent receptor-like beta-barrel" evidence="11">
    <location>
        <begin position="414"/>
        <end position="947"/>
    </location>
</feature>
<dbReference type="Proteomes" id="UP001501757">
    <property type="component" value="Unassembled WGS sequence"/>
</dbReference>
<keyword evidence="6 8" id="KW-0472">Membrane</keyword>
<comment type="similarity">
    <text evidence="8 9">Belongs to the TonB-dependent receptor family.</text>
</comment>
<dbReference type="Gene3D" id="2.170.130.10">
    <property type="entry name" value="TonB-dependent receptor, plug domain"/>
    <property type="match status" value="1"/>
</dbReference>
<dbReference type="EMBL" id="BAAAEI010000006">
    <property type="protein sequence ID" value="GAA0348072.1"/>
    <property type="molecule type" value="Genomic_DNA"/>
</dbReference>
<dbReference type="InterPro" id="IPR036942">
    <property type="entry name" value="Beta-barrel_TonB_sf"/>
</dbReference>
<dbReference type="InterPro" id="IPR000531">
    <property type="entry name" value="Beta-barrel_TonB"/>
</dbReference>
<evidence type="ECO:0000259" key="11">
    <source>
        <dbReference type="Pfam" id="PF00593"/>
    </source>
</evidence>
<dbReference type="InterPro" id="IPR039426">
    <property type="entry name" value="TonB-dep_rcpt-like"/>
</dbReference>
<dbReference type="InterPro" id="IPR037066">
    <property type="entry name" value="Plug_dom_sf"/>
</dbReference>
<dbReference type="PROSITE" id="PS52016">
    <property type="entry name" value="TONB_DEPENDENT_REC_3"/>
    <property type="match status" value="1"/>
</dbReference>
<name>A0ABP3GP26_9ALTE</name>
<evidence type="ECO:0000259" key="12">
    <source>
        <dbReference type="Pfam" id="PF07715"/>
    </source>
</evidence>
<evidence type="ECO:0000313" key="14">
    <source>
        <dbReference type="Proteomes" id="UP001501757"/>
    </source>
</evidence>
<proteinExistence type="inferred from homology"/>
<comment type="caution">
    <text evidence="13">The sequence shown here is derived from an EMBL/GenBank/DDBJ whole genome shotgun (WGS) entry which is preliminary data.</text>
</comment>
<keyword evidence="13" id="KW-0675">Receptor</keyword>
<keyword evidence="7 8" id="KW-0998">Cell outer membrane</keyword>
<evidence type="ECO:0000256" key="5">
    <source>
        <dbReference type="ARBA" id="ARBA00023077"/>
    </source>
</evidence>
<gene>
    <name evidence="13" type="ORF">GCM10009092_10560</name>
</gene>
<organism evidence="13 14">
    <name type="scientific">Bowmanella denitrificans</name>
    <dbReference type="NCBI Taxonomy" id="366582"/>
    <lineage>
        <taxon>Bacteria</taxon>
        <taxon>Pseudomonadati</taxon>
        <taxon>Pseudomonadota</taxon>
        <taxon>Gammaproteobacteria</taxon>
        <taxon>Alteromonadales</taxon>
        <taxon>Alteromonadaceae</taxon>
        <taxon>Bowmanella</taxon>
    </lineage>
</organism>
<dbReference type="Pfam" id="PF00593">
    <property type="entry name" value="TonB_dep_Rec_b-barrel"/>
    <property type="match status" value="1"/>
</dbReference>
<dbReference type="Pfam" id="PF07715">
    <property type="entry name" value="Plug"/>
    <property type="match status" value="1"/>
</dbReference>
<dbReference type="SUPFAM" id="SSF56935">
    <property type="entry name" value="Porins"/>
    <property type="match status" value="1"/>
</dbReference>
<keyword evidence="2 8" id="KW-0813">Transport</keyword>
<evidence type="ECO:0000256" key="1">
    <source>
        <dbReference type="ARBA" id="ARBA00004571"/>
    </source>
</evidence>
<evidence type="ECO:0000256" key="8">
    <source>
        <dbReference type="PROSITE-ProRule" id="PRU01360"/>
    </source>
</evidence>
<feature type="domain" description="TonB-dependent receptor plug" evidence="12">
    <location>
        <begin position="59"/>
        <end position="160"/>
    </location>
</feature>
<evidence type="ECO:0000256" key="6">
    <source>
        <dbReference type="ARBA" id="ARBA00023136"/>
    </source>
</evidence>
<dbReference type="PANTHER" id="PTHR40980">
    <property type="entry name" value="PLUG DOMAIN-CONTAINING PROTEIN"/>
    <property type="match status" value="1"/>
</dbReference>
<evidence type="ECO:0000256" key="10">
    <source>
        <dbReference type="SAM" id="SignalP"/>
    </source>
</evidence>
<keyword evidence="14" id="KW-1185">Reference proteome</keyword>
<evidence type="ECO:0000313" key="13">
    <source>
        <dbReference type="EMBL" id="GAA0348072.1"/>
    </source>
</evidence>
<evidence type="ECO:0000256" key="2">
    <source>
        <dbReference type="ARBA" id="ARBA00022448"/>
    </source>
</evidence>
<keyword evidence="3 8" id="KW-1134">Transmembrane beta strand</keyword>
<keyword evidence="4 8" id="KW-0812">Transmembrane</keyword>
<accession>A0ABP3GP26</accession>
<keyword evidence="5 9" id="KW-0798">TonB box</keyword>
<dbReference type="InterPro" id="IPR012910">
    <property type="entry name" value="Plug_dom"/>
</dbReference>
<dbReference type="InterPro" id="IPR010104">
    <property type="entry name" value="TonB_rcpt_bac"/>
</dbReference>
<reference evidence="14" key="1">
    <citation type="journal article" date="2019" name="Int. J. Syst. Evol. Microbiol.">
        <title>The Global Catalogue of Microorganisms (GCM) 10K type strain sequencing project: providing services to taxonomists for standard genome sequencing and annotation.</title>
        <authorList>
            <consortium name="The Broad Institute Genomics Platform"/>
            <consortium name="The Broad Institute Genome Sequencing Center for Infectious Disease"/>
            <person name="Wu L."/>
            <person name="Ma J."/>
        </authorList>
    </citation>
    <scope>NUCLEOTIDE SEQUENCE [LARGE SCALE GENOMIC DNA]</scope>
    <source>
        <strain evidence="14">JCM 13378</strain>
    </source>
</reference>
<dbReference type="PANTHER" id="PTHR40980:SF3">
    <property type="entry name" value="TONB-DEPENDENT RECEPTOR-LIKE BETA-BARREL DOMAIN-CONTAINING PROTEIN"/>
    <property type="match status" value="1"/>
</dbReference>
<dbReference type="Gene3D" id="2.40.170.20">
    <property type="entry name" value="TonB-dependent receptor, beta-barrel domain"/>
    <property type="match status" value="1"/>
</dbReference>
<evidence type="ECO:0000256" key="3">
    <source>
        <dbReference type="ARBA" id="ARBA00022452"/>
    </source>
</evidence>
<dbReference type="NCBIfam" id="TIGR01782">
    <property type="entry name" value="TonB-Xanth-Caul"/>
    <property type="match status" value="1"/>
</dbReference>
<comment type="subcellular location">
    <subcellularLocation>
        <location evidence="1 8">Cell outer membrane</location>
        <topology evidence="1 8">Multi-pass membrane protein</topology>
    </subcellularLocation>
</comment>
<protein>
    <submittedName>
        <fullName evidence="13">TonB-dependent receptor</fullName>
    </submittedName>
</protein>